<keyword evidence="3 8" id="KW-0597">Phosphoprotein</keyword>
<feature type="modified residue" description="4-aspartylphosphate" evidence="8">
    <location>
        <position position="57"/>
    </location>
</feature>
<dbReference type="GO" id="GO:0005524">
    <property type="term" value="F:ATP binding"/>
    <property type="evidence" value="ECO:0007669"/>
    <property type="project" value="UniProtKB-KW"/>
</dbReference>
<keyword evidence="5" id="KW-0547">Nucleotide-binding</keyword>
<keyword evidence="13" id="KW-1185">Reference proteome</keyword>
<evidence type="ECO:0000313" key="13">
    <source>
        <dbReference type="Proteomes" id="UP000269883"/>
    </source>
</evidence>
<dbReference type="InterPro" id="IPR001789">
    <property type="entry name" value="Sig_transdc_resp-reg_receiver"/>
</dbReference>
<organism evidence="12 13">
    <name type="scientific">Desulfovibrio ferrophilus</name>
    <dbReference type="NCBI Taxonomy" id="241368"/>
    <lineage>
        <taxon>Bacteria</taxon>
        <taxon>Pseudomonadati</taxon>
        <taxon>Thermodesulfobacteriota</taxon>
        <taxon>Desulfovibrionia</taxon>
        <taxon>Desulfovibrionales</taxon>
        <taxon>Desulfovibrionaceae</taxon>
        <taxon>Desulfovibrio</taxon>
    </lineage>
</organism>
<evidence type="ECO:0000259" key="10">
    <source>
        <dbReference type="PROSITE" id="PS50109"/>
    </source>
</evidence>
<accession>A0A2Z6AZJ2</accession>
<dbReference type="EC" id="2.7.13.3" evidence="2"/>
<keyword evidence="7" id="KW-0067">ATP-binding</keyword>
<dbReference type="GO" id="GO:0004673">
    <property type="term" value="F:protein histidine kinase activity"/>
    <property type="evidence" value="ECO:0007669"/>
    <property type="project" value="UniProtKB-EC"/>
</dbReference>
<dbReference type="SUPFAM" id="SSF52172">
    <property type="entry name" value="CheY-like"/>
    <property type="match status" value="1"/>
</dbReference>
<dbReference type="KEGG" id="dfl:DFE_1965"/>
<dbReference type="FunFam" id="3.40.50.2300:FF:000301">
    <property type="entry name" value="Response regulator receiver"/>
    <property type="match status" value="1"/>
</dbReference>
<comment type="catalytic activity">
    <reaction evidence="1">
        <text>ATP + protein L-histidine = ADP + protein N-phospho-L-histidine.</text>
        <dbReference type="EC" id="2.7.13.3"/>
    </reaction>
</comment>
<dbReference type="Gene3D" id="1.20.5.390">
    <property type="entry name" value="L1 transposable element, trimerization domain"/>
    <property type="match status" value="1"/>
</dbReference>
<dbReference type="InterPro" id="IPR036890">
    <property type="entry name" value="HATPase_C_sf"/>
</dbReference>
<evidence type="ECO:0000256" key="6">
    <source>
        <dbReference type="ARBA" id="ARBA00022777"/>
    </source>
</evidence>
<dbReference type="AlphaFoldDB" id="A0A2Z6AZJ2"/>
<dbReference type="Proteomes" id="UP000269883">
    <property type="component" value="Chromosome"/>
</dbReference>
<dbReference type="PROSITE" id="PS50109">
    <property type="entry name" value="HIS_KIN"/>
    <property type="match status" value="1"/>
</dbReference>
<feature type="domain" description="Histidine kinase" evidence="10">
    <location>
        <begin position="184"/>
        <end position="375"/>
    </location>
</feature>
<feature type="domain" description="Response regulatory" evidence="11">
    <location>
        <begin position="8"/>
        <end position="122"/>
    </location>
</feature>
<dbReference type="InterPro" id="IPR011495">
    <property type="entry name" value="Sig_transdc_His_kin_sub2_dim/P"/>
</dbReference>
<evidence type="ECO:0000259" key="11">
    <source>
        <dbReference type="PROSITE" id="PS50110"/>
    </source>
</evidence>
<dbReference type="Pfam" id="PF00072">
    <property type="entry name" value="Response_reg"/>
    <property type="match status" value="1"/>
</dbReference>
<dbReference type="SUPFAM" id="SSF55874">
    <property type="entry name" value="ATPase domain of HSP90 chaperone/DNA topoisomerase II/histidine kinase"/>
    <property type="match status" value="1"/>
</dbReference>
<dbReference type="InterPro" id="IPR003594">
    <property type="entry name" value="HATPase_dom"/>
</dbReference>
<dbReference type="PANTHER" id="PTHR41523">
    <property type="entry name" value="TWO-COMPONENT SYSTEM SENSOR PROTEIN"/>
    <property type="match status" value="1"/>
</dbReference>
<dbReference type="SMART" id="SM00387">
    <property type="entry name" value="HATPase_c"/>
    <property type="match status" value="1"/>
</dbReference>
<evidence type="ECO:0000256" key="8">
    <source>
        <dbReference type="PROSITE-ProRule" id="PRU00169"/>
    </source>
</evidence>
<evidence type="ECO:0000256" key="4">
    <source>
        <dbReference type="ARBA" id="ARBA00022679"/>
    </source>
</evidence>
<proteinExistence type="predicted"/>
<protein>
    <recommendedName>
        <fullName evidence="2">histidine kinase</fullName>
        <ecNumber evidence="2">2.7.13.3</ecNumber>
    </recommendedName>
</protein>
<dbReference type="SMART" id="SM00448">
    <property type="entry name" value="REC"/>
    <property type="match status" value="1"/>
</dbReference>
<keyword evidence="4" id="KW-0808">Transferase</keyword>
<evidence type="ECO:0000256" key="5">
    <source>
        <dbReference type="ARBA" id="ARBA00022741"/>
    </source>
</evidence>
<evidence type="ECO:0000256" key="1">
    <source>
        <dbReference type="ARBA" id="ARBA00000085"/>
    </source>
</evidence>
<dbReference type="OrthoDB" id="5342753at2"/>
<feature type="coiled-coil region" evidence="9">
    <location>
        <begin position="112"/>
        <end position="184"/>
    </location>
</feature>
<evidence type="ECO:0000256" key="7">
    <source>
        <dbReference type="ARBA" id="ARBA00022840"/>
    </source>
</evidence>
<evidence type="ECO:0000256" key="9">
    <source>
        <dbReference type="SAM" id="Coils"/>
    </source>
</evidence>
<dbReference type="Gene3D" id="3.30.450.20">
    <property type="entry name" value="PAS domain"/>
    <property type="match status" value="1"/>
</dbReference>
<dbReference type="Pfam" id="PF07568">
    <property type="entry name" value="HisKA_2"/>
    <property type="match status" value="1"/>
</dbReference>
<evidence type="ECO:0000256" key="3">
    <source>
        <dbReference type="ARBA" id="ARBA00022553"/>
    </source>
</evidence>
<keyword evidence="6 12" id="KW-0418">Kinase</keyword>
<dbReference type="Gene3D" id="3.30.565.10">
    <property type="entry name" value="Histidine kinase-like ATPase, C-terminal domain"/>
    <property type="match status" value="1"/>
</dbReference>
<reference evidence="12 13" key="1">
    <citation type="journal article" date="2018" name="Sci. Adv.">
        <title>Multi-heme cytochromes provide a pathway for survival in energy-limited environments.</title>
        <authorList>
            <person name="Deng X."/>
            <person name="Dohmae N."/>
            <person name="Nealson K.H."/>
            <person name="Hashimoto K."/>
            <person name="Okamoto A."/>
        </authorList>
    </citation>
    <scope>NUCLEOTIDE SEQUENCE [LARGE SCALE GENOMIC DNA]</scope>
    <source>
        <strain evidence="12 13">IS5</strain>
    </source>
</reference>
<sequence>MHQNNGITILSIDDEEVIRESIEAYLEDSGYTIIQAENGRVGLEVFRNAHPDLVLVDLRMPEVDGLDVLAKVTSERPLTPIIVVSGTGVLHDAIEALRLGAWDYVTKPIQDMAVLEHAVVKALERAELLQQRDQYQTHLESEVARRTAELTAANQRLEQEVTERERAQEQIRKSLDEKEVMLKEIHHRVKNNLQIISSLLYLQSQQIEDPGQRELFMQSRDRVRSMALVHEKLYQSGDLARIDYKNYLETITKALMQTYRDQNRKVRLDLDLEQIFIPVDSAIPCSLLVNELLTNSMKHAFTDRATGTICLSLRQLEGGVQLKVSDDGIGFPQGLDYRQTETLGMQLVVNLVGQLRGEIQEDFTSGTTFIITFPL</sequence>
<gene>
    <name evidence="12" type="ORF">DFE_1965</name>
</gene>
<dbReference type="InterPro" id="IPR011006">
    <property type="entry name" value="CheY-like_superfamily"/>
</dbReference>
<keyword evidence="9" id="KW-0175">Coiled coil</keyword>
<dbReference type="InterPro" id="IPR005467">
    <property type="entry name" value="His_kinase_dom"/>
</dbReference>
<dbReference type="PANTHER" id="PTHR41523:SF8">
    <property type="entry name" value="ETHYLENE RESPONSE SENSOR PROTEIN"/>
    <property type="match status" value="1"/>
</dbReference>
<dbReference type="CDD" id="cd17555">
    <property type="entry name" value="REC_RssB-like"/>
    <property type="match status" value="1"/>
</dbReference>
<evidence type="ECO:0000256" key="2">
    <source>
        <dbReference type="ARBA" id="ARBA00012438"/>
    </source>
</evidence>
<evidence type="ECO:0000313" key="12">
    <source>
        <dbReference type="EMBL" id="BBD08691.1"/>
    </source>
</evidence>
<dbReference type="PROSITE" id="PS50110">
    <property type="entry name" value="RESPONSE_REGULATORY"/>
    <property type="match status" value="1"/>
</dbReference>
<dbReference type="GO" id="GO:0000160">
    <property type="term" value="P:phosphorelay signal transduction system"/>
    <property type="evidence" value="ECO:0007669"/>
    <property type="project" value="InterPro"/>
</dbReference>
<dbReference type="InterPro" id="IPR049510">
    <property type="entry name" value="RssB-like_REC"/>
</dbReference>
<dbReference type="RefSeq" id="WP_126379004.1">
    <property type="nucleotide sequence ID" value="NZ_AP017378.1"/>
</dbReference>
<dbReference type="EMBL" id="AP017378">
    <property type="protein sequence ID" value="BBD08691.1"/>
    <property type="molecule type" value="Genomic_DNA"/>
</dbReference>
<name>A0A2Z6AZJ2_9BACT</name>
<dbReference type="Pfam" id="PF02518">
    <property type="entry name" value="HATPase_c"/>
    <property type="match status" value="1"/>
</dbReference>
<dbReference type="Gene3D" id="3.40.50.2300">
    <property type="match status" value="1"/>
</dbReference>